<keyword evidence="1" id="KW-1133">Transmembrane helix</keyword>
<keyword evidence="1" id="KW-0472">Membrane</keyword>
<sequence>MAFIAANIIGLVKISGVINQCTQLVTSWQRLVADGHDNPDLGVDEDLRDLQQSLQRLQGLLAKTQRQQPPALQDAISRCAVETGSVLDRLSSNTRGNAPCRRDIRTVIPPDPSNAEIRRQIQYCSSKCRELAEAVSLEMKDPSPMALKAEPRLSRTEKARNIPSMPSWLVCVVFVIAFAGAMAMSLWAMLQRRDEGDAQGDGLDALDPLLVELLASPATLVLGTTAVTFPLAAYHLFHTGNEYRDLALLCGIGTGVVGGIFAGLDWIAVILQVVPWCALVMLPLTTYYCA</sequence>
<gene>
    <name evidence="2" type="ORF">QBC47DRAFT_378967</name>
</gene>
<dbReference type="AlphaFoldDB" id="A0AAJ0FC44"/>
<evidence type="ECO:0000313" key="2">
    <source>
        <dbReference type="EMBL" id="KAK1756059.1"/>
    </source>
</evidence>
<keyword evidence="3" id="KW-1185">Reference proteome</keyword>
<reference evidence="2" key="1">
    <citation type="submission" date="2023-06" db="EMBL/GenBank/DDBJ databases">
        <title>Genome-scale phylogeny and comparative genomics of the fungal order Sordariales.</title>
        <authorList>
            <consortium name="Lawrence Berkeley National Laboratory"/>
            <person name="Hensen N."/>
            <person name="Bonometti L."/>
            <person name="Westerberg I."/>
            <person name="Brannstrom I.O."/>
            <person name="Guillou S."/>
            <person name="Cros-Aarteil S."/>
            <person name="Calhoun S."/>
            <person name="Haridas S."/>
            <person name="Kuo A."/>
            <person name="Mondo S."/>
            <person name="Pangilinan J."/>
            <person name="Riley R."/>
            <person name="Labutti K."/>
            <person name="Andreopoulos B."/>
            <person name="Lipzen A."/>
            <person name="Chen C."/>
            <person name="Yanf M."/>
            <person name="Daum C."/>
            <person name="Ng V."/>
            <person name="Clum A."/>
            <person name="Steindorff A."/>
            <person name="Ohm R."/>
            <person name="Martin F."/>
            <person name="Silar P."/>
            <person name="Natvig D."/>
            <person name="Lalanne C."/>
            <person name="Gautier V."/>
            <person name="Ament-Velasquez S.L."/>
            <person name="Kruys A."/>
            <person name="Hutchinson M.I."/>
            <person name="Powell A.J."/>
            <person name="Barry K."/>
            <person name="Miller A.N."/>
            <person name="Grigoriev I.V."/>
            <person name="Debuchy R."/>
            <person name="Gladieux P."/>
            <person name="Thoren M.H."/>
            <person name="Johannesson H."/>
        </authorList>
    </citation>
    <scope>NUCLEOTIDE SEQUENCE</scope>
    <source>
        <strain evidence="2">PSN4</strain>
    </source>
</reference>
<name>A0AAJ0FC44_9PEZI</name>
<keyword evidence="1" id="KW-0812">Transmembrane</keyword>
<dbReference type="EMBL" id="MU839832">
    <property type="protein sequence ID" value="KAK1756059.1"/>
    <property type="molecule type" value="Genomic_DNA"/>
</dbReference>
<evidence type="ECO:0000256" key="1">
    <source>
        <dbReference type="SAM" id="Phobius"/>
    </source>
</evidence>
<feature type="transmembrane region" description="Helical" evidence="1">
    <location>
        <begin position="210"/>
        <end position="234"/>
    </location>
</feature>
<comment type="caution">
    <text evidence="2">The sequence shown here is derived from an EMBL/GenBank/DDBJ whole genome shotgun (WGS) entry which is preliminary data.</text>
</comment>
<dbReference type="Proteomes" id="UP001239445">
    <property type="component" value="Unassembled WGS sequence"/>
</dbReference>
<protein>
    <submittedName>
        <fullName evidence="2">Uncharacterized protein</fullName>
    </submittedName>
</protein>
<evidence type="ECO:0000313" key="3">
    <source>
        <dbReference type="Proteomes" id="UP001239445"/>
    </source>
</evidence>
<feature type="transmembrane region" description="Helical" evidence="1">
    <location>
        <begin position="168"/>
        <end position="190"/>
    </location>
</feature>
<accession>A0AAJ0FC44</accession>
<organism evidence="2 3">
    <name type="scientific">Echria macrotheca</name>
    <dbReference type="NCBI Taxonomy" id="438768"/>
    <lineage>
        <taxon>Eukaryota</taxon>
        <taxon>Fungi</taxon>
        <taxon>Dikarya</taxon>
        <taxon>Ascomycota</taxon>
        <taxon>Pezizomycotina</taxon>
        <taxon>Sordariomycetes</taxon>
        <taxon>Sordariomycetidae</taxon>
        <taxon>Sordariales</taxon>
        <taxon>Schizotheciaceae</taxon>
        <taxon>Echria</taxon>
    </lineage>
</organism>
<feature type="transmembrane region" description="Helical" evidence="1">
    <location>
        <begin position="270"/>
        <end position="289"/>
    </location>
</feature>
<feature type="transmembrane region" description="Helical" evidence="1">
    <location>
        <begin position="246"/>
        <end position="264"/>
    </location>
</feature>
<proteinExistence type="predicted"/>